<protein>
    <recommendedName>
        <fullName evidence="5">VWFD domain-containing protein</fullName>
    </recommendedName>
</protein>
<evidence type="ECO:0008006" key="5">
    <source>
        <dbReference type="Google" id="ProtNLM"/>
    </source>
</evidence>
<dbReference type="Proteomes" id="UP001144280">
    <property type="component" value="Unassembled WGS sequence"/>
</dbReference>
<reference evidence="3" key="1">
    <citation type="submission" date="2022-12" db="EMBL/GenBank/DDBJ databases">
        <title>New Phytohabitans aurantiacus sp. RD004123 nov., an actinomycete isolated from soil.</title>
        <authorList>
            <person name="Triningsih D.W."/>
            <person name="Harunari E."/>
            <person name="Igarashi Y."/>
        </authorList>
    </citation>
    <scope>NUCLEOTIDE SEQUENCE</scope>
    <source>
        <strain evidence="3">RD004123</strain>
    </source>
</reference>
<dbReference type="EMBL" id="BSDI01000002">
    <property type="protein sequence ID" value="GLH95409.1"/>
    <property type="molecule type" value="Genomic_DNA"/>
</dbReference>
<feature type="signal peptide" evidence="2">
    <location>
        <begin position="1"/>
        <end position="30"/>
    </location>
</feature>
<evidence type="ECO:0000313" key="4">
    <source>
        <dbReference type="Proteomes" id="UP001144280"/>
    </source>
</evidence>
<gene>
    <name evidence="3" type="ORF">Pa4123_06810</name>
</gene>
<accession>A0ABQ5QM25</accession>
<comment type="caution">
    <text evidence="3">The sequence shown here is derived from an EMBL/GenBank/DDBJ whole genome shotgun (WGS) entry which is preliminary data.</text>
</comment>
<organism evidence="3 4">
    <name type="scientific">Phytohabitans aurantiacus</name>
    <dbReference type="NCBI Taxonomy" id="3016789"/>
    <lineage>
        <taxon>Bacteria</taxon>
        <taxon>Bacillati</taxon>
        <taxon>Actinomycetota</taxon>
        <taxon>Actinomycetes</taxon>
        <taxon>Micromonosporales</taxon>
        <taxon>Micromonosporaceae</taxon>
    </lineage>
</organism>
<evidence type="ECO:0000256" key="2">
    <source>
        <dbReference type="SAM" id="SignalP"/>
    </source>
</evidence>
<feature type="region of interest" description="Disordered" evidence="1">
    <location>
        <begin position="184"/>
        <end position="208"/>
    </location>
</feature>
<feature type="compositionally biased region" description="Pro residues" evidence="1">
    <location>
        <begin position="190"/>
        <end position="206"/>
    </location>
</feature>
<sequence length="1042" mass="111083">MLLRAVLAVIAAAVVAVASALVAPARPAAAASPFAPMCIPYGKPYLANTWTSHSPRGPKFTLVGKPDQPETTETFEFSGTIEAEVSLSAAFGIEADAIIATASAEFGVQASVRASVTVSVSKTITVPRNKTYNLQYGFWVGYLKYRQNWLPAGCNESLEFLPGWQSEKTVRVVLGHGWNLEGWPGAQGRPAPPNPGAVDPPSPGPQPVTSVYGLADGTVLHTTDTRRVYKMVGGAPVWQATCDGGICQPASRPTTQAVIDAGPDVPRNGSSALDQRGRVYIFVGGAPLWQSHCAAPVNCGTPVRISDWSIDAHDHMNAEPVDRQLIQGWTGGSATPVAQTVGGARVNFGSEQEVLDTGFGASWRNQVVILSTGSFNTLGEVPRDGTLLQGAGGTSTPVAMFAGGARINFASPQEVVETGYGNDWASKVRAIPKRAFDAMRADVPPDGTLIQGIANGVPTPVAQLVGGSRINYASPEEVIATGYGTEWRRHVRTIPTRAFNLITDRPPSDGTLIQGAGGAPTPVAQMLGGGRMNFANEQEVIAAGNGSDWRQKVRAIPVRAYNAIYEGIGHGTRIKKAGAADEAAMVGGAKLPFTNLAQLQASSYAPLPSWLVPARIWDALPTKVPDGITMKAAETGTLYRVRDGETDLVGQCPNEDGCDAVAVLPQSMIDPIAHGVSNRGPAYGALARYYDGKVHYTTTGVVPAGQRIEYVFGLLAQSAESGTVRLSACSVGTDYFTSTRDDCEGQTVLDRLGWIYTSPPADKPSRPVYRCQVTATNLHFDSLSETCEGQRTEFRLGYVIAYGQLTRYIKGGELRTALVGVPAGYQAQETLGMLPQVEQPGTVPLYACEITGEGFTSTSATCEGQRKLAQLGYIYTAPPQGLPSAAMYRCLARAGTEHFDTLDSTCGEYETEQLIGYVVAVRTLNRAMRGSDHRTATGTVPAGYRHEWTWGYLDATPRTGTRALYSCQAGSDAFTSTDAACEGYQKVQLLGWISEQRPSGVPSVPFYRCIVNDTTRDHFDSISDTCEGHTKEFLLGYVRTLP</sequence>
<keyword evidence="4" id="KW-1185">Reference proteome</keyword>
<name>A0ABQ5QM25_9ACTN</name>
<evidence type="ECO:0000256" key="1">
    <source>
        <dbReference type="SAM" id="MobiDB-lite"/>
    </source>
</evidence>
<feature type="chain" id="PRO_5047479774" description="VWFD domain-containing protein" evidence="2">
    <location>
        <begin position="31"/>
        <end position="1042"/>
    </location>
</feature>
<keyword evidence="2" id="KW-0732">Signal</keyword>
<proteinExistence type="predicted"/>
<evidence type="ECO:0000313" key="3">
    <source>
        <dbReference type="EMBL" id="GLH95409.1"/>
    </source>
</evidence>